<keyword evidence="1" id="KW-1133">Transmembrane helix</keyword>
<feature type="transmembrane region" description="Helical" evidence="1">
    <location>
        <begin position="12"/>
        <end position="34"/>
    </location>
</feature>
<gene>
    <name evidence="2" type="ORF">ASIM_LOCUS19123</name>
</gene>
<evidence type="ECO:0000313" key="2">
    <source>
        <dbReference type="EMBL" id="VDK67658.1"/>
    </source>
</evidence>
<proteinExistence type="predicted"/>
<dbReference type="EMBL" id="UYRR01036674">
    <property type="protein sequence ID" value="VDK67658.1"/>
    <property type="molecule type" value="Genomic_DNA"/>
</dbReference>
<dbReference type="WBParaSite" id="ASIM_0001973501-mRNA-1">
    <property type="protein sequence ID" value="ASIM_0001973501-mRNA-1"/>
    <property type="gene ID" value="ASIM_0001973501"/>
</dbReference>
<reference evidence="4" key="1">
    <citation type="submission" date="2017-02" db="UniProtKB">
        <authorList>
            <consortium name="WormBaseParasite"/>
        </authorList>
    </citation>
    <scope>IDENTIFICATION</scope>
</reference>
<protein>
    <submittedName>
        <fullName evidence="4">ABC transporter permease</fullName>
    </submittedName>
</protein>
<dbReference type="AlphaFoldDB" id="A0A0M3KFH5"/>
<keyword evidence="1" id="KW-0472">Membrane</keyword>
<evidence type="ECO:0000256" key="1">
    <source>
        <dbReference type="SAM" id="Phobius"/>
    </source>
</evidence>
<organism evidence="4">
    <name type="scientific">Anisakis simplex</name>
    <name type="common">Herring worm</name>
    <dbReference type="NCBI Taxonomy" id="6269"/>
    <lineage>
        <taxon>Eukaryota</taxon>
        <taxon>Metazoa</taxon>
        <taxon>Ecdysozoa</taxon>
        <taxon>Nematoda</taxon>
        <taxon>Chromadorea</taxon>
        <taxon>Rhabditida</taxon>
        <taxon>Spirurina</taxon>
        <taxon>Ascaridomorpha</taxon>
        <taxon>Ascaridoidea</taxon>
        <taxon>Anisakidae</taxon>
        <taxon>Anisakis</taxon>
        <taxon>Anisakis simplex complex</taxon>
    </lineage>
</organism>
<sequence>MLVGRRDVSVGVVLIAALAFVIVLAVMPTGLFVGRRDVSAGVVLIAALAFVIVLAVMLTGLYQDNNHSQIK</sequence>
<evidence type="ECO:0000313" key="3">
    <source>
        <dbReference type="Proteomes" id="UP000267096"/>
    </source>
</evidence>
<keyword evidence="1" id="KW-0812">Transmembrane</keyword>
<dbReference type="Proteomes" id="UP000267096">
    <property type="component" value="Unassembled WGS sequence"/>
</dbReference>
<reference evidence="2 3" key="2">
    <citation type="submission" date="2018-11" db="EMBL/GenBank/DDBJ databases">
        <authorList>
            <consortium name="Pathogen Informatics"/>
        </authorList>
    </citation>
    <scope>NUCLEOTIDE SEQUENCE [LARGE SCALE GENOMIC DNA]</scope>
</reference>
<feature type="transmembrane region" description="Helical" evidence="1">
    <location>
        <begin position="40"/>
        <end position="62"/>
    </location>
</feature>
<name>A0A0M3KFH5_ANISI</name>
<evidence type="ECO:0000313" key="4">
    <source>
        <dbReference type="WBParaSite" id="ASIM_0001973501-mRNA-1"/>
    </source>
</evidence>
<keyword evidence="3" id="KW-1185">Reference proteome</keyword>
<accession>A0A0M3KFH5</accession>